<dbReference type="PANTHER" id="PTHR33710">
    <property type="entry name" value="BNAC02G09200D PROTEIN"/>
    <property type="match status" value="1"/>
</dbReference>
<dbReference type="EMBL" id="JARYMX010000004">
    <property type="protein sequence ID" value="KAJ9552824.1"/>
    <property type="molecule type" value="Genomic_DNA"/>
</dbReference>
<protein>
    <recommendedName>
        <fullName evidence="4">Myb-like domain-containing protein</fullName>
    </recommendedName>
</protein>
<comment type="caution">
    <text evidence="2">The sequence shown here is derived from an EMBL/GenBank/DDBJ whole genome shotgun (WGS) entry which is preliminary data.</text>
</comment>
<keyword evidence="3" id="KW-1185">Reference proteome</keyword>
<dbReference type="InterPro" id="IPR009057">
    <property type="entry name" value="Homeodomain-like_sf"/>
</dbReference>
<evidence type="ECO:0000256" key="1">
    <source>
        <dbReference type="SAM" id="MobiDB-lite"/>
    </source>
</evidence>
<organism evidence="2 3">
    <name type="scientific">Centaurea solstitialis</name>
    <name type="common">yellow star-thistle</name>
    <dbReference type="NCBI Taxonomy" id="347529"/>
    <lineage>
        <taxon>Eukaryota</taxon>
        <taxon>Viridiplantae</taxon>
        <taxon>Streptophyta</taxon>
        <taxon>Embryophyta</taxon>
        <taxon>Tracheophyta</taxon>
        <taxon>Spermatophyta</taxon>
        <taxon>Magnoliopsida</taxon>
        <taxon>eudicotyledons</taxon>
        <taxon>Gunneridae</taxon>
        <taxon>Pentapetalae</taxon>
        <taxon>asterids</taxon>
        <taxon>campanulids</taxon>
        <taxon>Asterales</taxon>
        <taxon>Asteraceae</taxon>
        <taxon>Carduoideae</taxon>
        <taxon>Cardueae</taxon>
        <taxon>Centaureinae</taxon>
        <taxon>Centaurea</taxon>
    </lineage>
</organism>
<dbReference type="PANTHER" id="PTHR33710:SF64">
    <property type="entry name" value="ENDONUCLEASE_EXONUCLEASE_PHOSPHATASE DOMAIN-CONTAINING PROTEIN"/>
    <property type="match status" value="1"/>
</dbReference>
<sequence>MNFACPLKHLEGKKLCSNCVKRQDHRSSLWSSTDKPLSSDVSAKDKAGYFHGASCSYKKSGCEFDSSRQDNWKLSSENVDGNPKIASHSSSCCGCSLHYASLHTNKVPALEAVGALIKGTSSNSCEDTVKDNKPGFPLITFSRRSRHKKTADGTGMQDRSTGPENCDLVAAKGSNSTTDDGCLLDFSTDLTGNDPNPRYCAASQEKNLDDKPVSTFHLFDDFEFAELLVDGAIEEYSCVWDKLKFDSVNAFGEEGFIGFINDGSLVSEVRCTGERKNTIFSHKAVNNFNNVVEDVGLIEIPMGGRRFTRVEDYEIKFSKLHNFMINDKFEFLWPELSVVGLERKFSDHSPIILSPLIDFGVKPFIFYNVCLEDCNIKELVINSWILATCSTDTDISSRDKLKRVKKEIKVWSRLKFGNLNSKIESLKFKAQELEHLVEHSDLSAGKLEEGNSLGWRGWTWRGNTLMLKQKSRIKWVVEGDENKAYFHSFFKRRITRNSIARIMNNEDCRGSKALGLDDFTSKFLKEFWITIKDDVMNLYDYVMEEAKAEGTFEGVKLVRHKVEVSHLQYAEDALFLYYLCHFMFSFLLLAEFSSETPAGEMLITERCILEDSPPVTEPASGKSTLDAIFYVKDKQPEASTCHFSTADESLTISSDGLESAKNITGKRRDGGSLASFDLSKPPAESSGLVDCNLTLESTSNVQLDNNASETHRDSTDSTSRSHSVVLHEFPSCGRVLDLLDERIGETALSQVHSVPLKFSSSNHIRGVDIPLVSISQSQTSKKNFLQLFPEDTENNILPFKNLLQESSFMNREDRPPNRRHLHFRSSASSTPSFELSLTTEARNNASTSLSPWPNFDTKIREPIQDVTAAQYPSDPVSLMRHKMILDNIISKARAVSGKRSSFSDNFEPPSIWSEEELDFLWIGVRRHRIGNWDAMLRDHRLHFASWRSPQDLAERWEEEQLKLLSPKPASQTKRFRPKKYNPFVAEEPQLSLGSSNFQNNGIIDQKQGSLNLNYYETRGRSTLESLLVNGPTEPSRGTLPHWLREAVSFPSSGPFEQDVMPLAVSYTGHSGMMQWINQPFSGSNRTTGIANLQPSVATHSLDSLLGRSNEYRPVGKPEDVIVINSDASSEETISDDHSVRH</sequence>
<proteinExistence type="predicted"/>
<gene>
    <name evidence="2" type="ORF">OSB04_016869</name>
</gene>
<feature type="region of interest" description="Disordered" evidence="1">
    <location>
        <begin position="700"/>
        <end position="722"/>
    </location>
</feature>
<evidence type="ECO:0008006" key="4">
    <source>
        <dbReference type="Google" id="ProtNLM"/>
    </source>
</evidence>
<evidence type="ECO:0000313" key="2">
    <source>
        <dbReference type="EMBL" id="KAJ9552824.1"/>
    </source>
</evidence>
<dbReference type="CDD" id="cd11660">
    <property type="entry name" value="SANT_TRF"/>
    <property type="match status" value="1"/>
</dbReference>
<reference evidence="2" key="1">
    <citation type="submission" date="2023-03" db="EMBL/GenBank/DDBJ databases">
        <title>Chromosome-scale reference genome and RAD-based genetic map of yellow starthistle (Centaurea solstitialis) reveal putative structural variation and QTLs associated with invader traits.</title>
        <authorList>
            <person name="Reatini B."/>
            <person name="Cang F.A."/>
            <person name="Jiang Q."/>
            <person name="Mckibben M.T.W."/>
            <person name="Barker M.S."/>
            <person name="Rieseberg L.H."/>
            <person name="Dlugosch K.M."/>
        </authorList>
    </citation>
    <scope>NUCLEOTIDE SEQUENCE</scope>
    <source>
        <strain evidence="2">CAN-66</strain>
        <tissue evidence="2">Leaf</tissue>
    </source>
</reference>
<evidence type="ECO:0000313" key="3">
    <source>
        <dbReference type="Proteomes" id="UP001172457"/>
    </source>
</evidence>
<accession>A0AA38T1U2</accession>
<feature type="region of interest" description="Disordered" evidence="1">
    <location>
        <begin position="147"/>
        <end position="176"/>
    </location>
</feature>
<dbReference type="SUPFAM" id="SSF46689">
    <property type="entry name" value="Homeodomain-like"/>
    <property type="match status" value="1"/>
</dbReference>
<dbReference type="Proteomes" id="UP001172457">
    <property type="component" value="Chromosome 4"/>
</dbReference>
<dbReference type="AlphaFoldDB" id="A0AA38T1U2"/>
<name>A0AA38T1U2_9ASTR</name>
<dbReference type="Gene3D" id="1.10.10.60">
    <property type="entry name" value="Homeodomain-like"/>
    <property type="match status" value="1"/>
</dbReference>